<keyword evidence="3" id="KW-1185">Reference proteome</keyword>
<dbReference type="InterPro" id="IPR029058">
    <property type="entry name" value="AB_hydrolase_fold"/>
</dbReference>
<dbReference type="PANTHER" id="PTHR43433">
    <property type="entry name" value="HYDROLASE, ALPHA/BETA FOLD FAMILY PROTEIN"/>
    <property type="match status" value="1"/>
</dbReference>
<accession>A0A4R5KHA7</accession>
<dbReference type="Gene3D" id="3.40.50.1820">
    <property type="entry name" value="alpha/beta hydrolase"/>
    <property type="match status" value="1"/>
</dbReference>
<comment type="caution">
    <text evidence="2">The sequence shown here is derived from an EMBL/GenBank/DDBJ whole genome shotgun (WGS) entry which is preliminary data.</text>
</comment>
<dbReference type="Proteomes" id="UP000295636">
    <property type="component" value="Unassembled WGS sequence"/>
</dbReference>
<reference evidence="2 3" key="1">
    <citation type="submission" date="2019-03" db="EMBL/GenBank/DDBJ databases">
        <title>This is whole genome sequence of Paenibacillus sp MS74 strain.</title>
        <authorList>
            <person name="Trinh H.N."/>
        </authorList>
    </citation>
    <scope>NUCLEOTIDE SEQUENCE [LARGE SCALE GENOMIC DNA]</scope>
    <source>
        <strain evidence="2 3">MS74</strain>
    </source>
</reference>
<keyword evidence="2" id="KW-0378">Hydrolase</keyword>
<dbReference type="PANTHER" id="PTHR43433:SF5">
    <property type="entry name" value="AB HYDROLASE-1 DOMAIN-CONTAINING PROTEIN"/>
    <property type="match status" value="1"/>
</dbReference>
<dbReference type="AlphaFoldDB" id="A0A4R5KHA7"/>
<proteinExistence type="predicted"/>
<dbReference type="OrthoDB" id="9805423at2"/>
<dbReference type="Pfam" id="PF00561">
    <property type="entry name" value="Abhydrolase_1"/>
    <property type="match status" value="1"/>
</dbReference>
<dbReference type="EMBL" id="SMRT01000012">
    <property type="protein sequence ID" value="TDF94773.1"/>
    <property type="molecule type" value="Genomic_DNA"/>
</dbReference>
<dbReference type="InterPro" id="IPR050471">
    <property type="entry name" value="AB_hydrolase"/>
</dbReference>
<dbReference type="GO" id="GO:0046503">
    <property type="term" value="P:glycerolipid catabolic process"/>
    <property type="evidence" value="ECO:0007669"/>
    <property type="project" value="TreeGrafter"/>
</dbReference>
<sequence length="279" mass="31414">MVQTGIVTSEGDQLYYEIRGQGEPLLMISGGGGDAGFYSYVADILADEFQVITYDRRGNSRSTRNEPQNFELSQQARDAVAVLHAAGHDSANVFGNSGGAIIALEMAKSQPQAVKAMVVHEPPVVRMLPDSKKWLRFFAGVYRTLHRFGDQAANLKFNLSLSIPFRTFKSVPKDFQERATKGRNYTFMMNHEMLPFVNYKPDVETIKLNNVILFMAAGQMTLDKNKYYGRTALMLADMLDCDMVTFPGHHLSYFDIPEQWSATLRDILHKSVIKLKDRG</sequence>
<name>A0A4R5KHA7_9BACL</name>
<gene>
    <name evidence="2" type="ORF">E1757_22725</name>
</gene>
<dbReference type="InterPro" id="IPR000073">
    <property type="entry name" value="AB_hydrolase_1"/>
</dbReference>
<dbReference type="GO" id="GO:0004806">
    <property type="term" value="F:triacylglycerol lipase activity"/>
    <property type="evidence" value="ECO:0007669"/>
    <property type="project" value="TreeGrafter"/>
</dbReference>
<feature type="domain" description="AB hydrolase-1" evidence="1">
    <location>
        <begin position="24"/>
        <end position="144"/>
    </location>
</feature>
<dbReference type="SUPFAM" id="SSF53474">
    <property type="entry name" value="alpha/beta-Hydrolases"/>
    <property type="match status" value="1"/>
</dbReference>
<evidence type="ECO:0000313" key="3">
    <source>
        <dbReference type="Proteomes" id="UP000295636"/>
    </source>
</evidence>
<protein>
    <submittedName>
        <fullName evidence="2">Alpha/beta hydrolase</fullName>
    </submittedName>
</protein>
<evidence type="ECO:0000313" key="2">
    <source>
        <dbReference type="EMBL" id="TDF94773.1"/>
    </source>
</evidence>
<organism evidence="2 3">
    <name type="scientific">Paenibacillus piri</name>
    <dbReference type="NCBI Taxonomy" id="2547395"/>
    <lineage>
        <taxon>Bacteria</taxon>
        <taxon>Bacillati</taxon>
        <taxon>Bacillota</taxon>
        <taxon>Bacilli</taxon>
        <taxon>Bacillales</taxon>
        <taxon>Paenibacillaceae</taxon>
        <taxon>Paenibacillus</taxon>
    </lineage>
</organism>
<evidence type="ECO:0000259" key="1">
    <source>
        <dbReference type="Pfam" id="PF00561"/>
    </source>
</evidence>
<dbReference type="RefSeq" id="WP_133232401.1">
    <property type="nucleotide sequence ID" value="NZ_SMRT01000012.1"/>
</dbReference>